<feature type="region of interest" description="Disordered" evidence="1">
    <location>
        <begin position="31"/>
        <end position="83"/>
    </location>
</feature>
<dbReference type="Proteomes" id="UP000054560">
    <property type="component" value="Unassembled WGS sequence"/>
</dbReference>
<gene>
    <name evidence="2" type="ORF">SARC_07154</name>
</gene>
<protein>
    <submittedName>
        <fullName evidence="2">Uncharacterized protein</fullName>
    </submittedName>
</protein>
<organism evidence="2 3">
    <name type="scientific">Sphaeroforma arctica JP610</name>
    <dbReference type="NCBI Taxonomy" id="667725"/>
    <lineage>
        <taxon>Eukaryota</taxon>
        <taxon>Ichthyosporea</taxon>
        <taxon>Ichthyophonida</taxon>
        <taxon>Sphaeroforma</taxon>
    </lineage>
</organism>
<dbReference type="EMBL" id="KQ242143">
    <property type="protein sequence ID" value="KNC80493.1"/>
    <property type="molecule type" value="Genomic_DNA"/>
</dbReference>
<dbReference type="RefSeq" id="XP_014154395.1">
    <property type="nucleotide sequence ID" value="XM_014298920.1"/>
</dbReference>
<reference evidence="2 3" key="1">
    <citation type="submission" date="2011-02" db="EMBL/GenBank/DDBJ databases">
        <title>The Genome Sequence of Sphaeroforma arctica JP610.</title>
        <authorList>
            <consortium name="The Broad Institute Genome Sequencing Platform"/>
            <person name="Russ C."/>
            <person name="Cuomo C."/>
            <person name="Young S.K."/>
            <person name="Zeng Q."/>
            <person name="Gargeya S."/>
            <person name="Alvarado L."/>
            <person name="Berlin A."/>
            <person name="Chapman S.B."/>
            <person name="Chen Z."/>
            <person name="Freedman E."/>
            <person name="Gellesch M."/>
            <person name="Goldberg J."/>
            <person name="Griggs A."/>
            <person name="Gujja S."/>
            <person name="Heilman E."/>
            <person name="Heiman D."/>
            <person name="Howarth C."/>
            <person name="Mehta T."/>
            <person name="Neiman D."/>
            <person name="Pearson M."/>
            <person name="Roberts A."/>
            <person name="Saif S."/>
            <person name="Shea T."/>
            <person name="Shenoy N."/>
            <person name="Sisk P."/>
            <person name="Stolte C."/>
            <person name="Sykes S."/>
            <person name="White J."/>
            <person name="Yandava C."/>
            <person name="Burger G."/>
            <person name="Gray M.W."/>
            <person name="Holland P.W.H."/>
            <person name="King N."/>
            <person name="Lang F.B.F."/>
            <person name="Roger A.J."/>
            <person name="Ruiz-Trillo I."/>
            <person name="Haas B."/>
            <person name="Nusbaum C."/>
            <person name="Birren B."/>
        </authorList>
    </citation>
    <scope>NUCLEOTIDE SEQUENCE [LARGE SCALE GENOMIC DNA]</scope>
    <source>
        <strain evidence="2 3">JP610</strain>
    </source>
</reference>
<proteinExistence type="predicted"/>
<dbReference type="AlphaFoldDB" id="A0A0L0FX04"/>
<sequence length="99" mass="11320">MEPTRISKLTEENTELKNQLAALKQNVTSREKVVVKNPRDQIDQGYVSRQTSNEKPPQTRPRDSVQNARHVKKVRAESKESPYKQIKKCAENVGTICTN</sequence>
<dbReference type="GeneID" id="25907658"/>
<name>A0A0L0FX04_9EUKA</name>
<evidence type="ECO:0000313" key="2">
    <source>
        <dbReference type="EMBL" id="KNC80493.1"/>
    </source>
</evidence>
<evidence type="ECO:0000256" key="1">
    <source>
        <dbReference type="SAM" id="MobiDB-lite"/>
    </source>
</evidence>
<keyword evidence="3" id="KW-1185">Reference proteome</keyword>
<accession>A0A0L0FX04</accession>
<feature type="compositionally biased region" description="Polar residues" evidence="1">
    <location>
        <begin position="47"/>
        <end position="56"/>
    </location>
</feature>
<feature type="compositionally biased region" description="Basic and acidic residues" evidence="1">
    <location>
        <begin position="31"/>
        <end position="42"/>
    </location>
</feature>
<evidence type="ECO:0000313" key="3">
    <source>
        <dbReference type="Proteomes" id="UP000054560"/>
    </source>
</evidence>